<dbReference type="Proteomes" id="UP000800981">
    <property type="component" value="Unassembled WGS sequence"/>
</dbReference>
<keyword evidence="2" id="KW-1185">Reference proteome</keyword>
<comment type="caution">
    <text evidence="1">The sequence shown here is derived from an EMBL/GenBank/DDBJ whole genome shotgun (WGS) entry which is preliminary data.</text>
</comment>
<accession>A0ABX0GTX2</accession>
<dbReference type="RefSeq" id="WP_166280975.1">
    <property type="nucleotide sequence ID" value="NZ_JAANNP010000003.1"/>
</dbReference>
<evidence type="ECO:0000313" key="2">
    <source>
        <dbReference type="Proteomes" id="UP000800981"/>
    </source>
</evidence>
<evidence type="ECO:0000313" key="1">
    <source>
        <dbReference type="EMBL" id="NHC13958.1"/>
    </source>
</evidence>
<reference evidence="1 2" key="1">
    <citation type="submission" date="2020-03" db="EMBL/GenBank/DDBJ databases">
        <title>Two novel Motilibacter sp.</title>
        <authorList>
            <person name="Liu S."/>
        </authorList>
    </citation>
    <scope>NUCLEOTIDE SEQUENCE [LARGE SCALE GENOMIC DNA]</scope>
    <source>
        <strain evidence="1 2">E257</strain>
    </source>
</reference>
<name>A0ABX0GTX2_9ACTN</name>
<protein>
    <submittedName>
        <fullName evidence="1">Uncharacterized protein</fullName>
    </submittedName>
</protein>
<gene>
    <name evidence="1" type="ORF">G9H71_09215</name>
</gene>
<sequence>MLELTILSPSVHLVDRLEPEPDAVVVTRGHVRPWLDGGTAYLLCVRKEDGRLEPFDANVAHDCGGHD</sequence>
<organism evidence="1 2">
    <name type="scientific">Motilibacter deserti</name>
    <dbReference type="NCBI Taxonomy" id="2714956"/>
    <lineage>
        <taxon>Bacteria</taxon>
        <taxon>Bacillati</taxon>
        <taxon>Actinomycetota</taxon>
        <taxon>Actinomycetes</taxon>
        <taxon>Motilibacterales</taxon>
        <taxon>Motilibacteraceae</taxon>
        <taxon>Motilibacter</taxon>
    </lineage>
</organism>
<dbReference type="EMBL" id="JAANNP010000003">
    <property type="protein sequence ID" value="NHC13958.1"/>
    <property type="molecule type" value="Genomic_DNA"/>
</dbReference>
<proteinExistence type="predicted"/>